<dbReference type="InterPro" id="IPR007069">
    <property type="entry name" value="Transposase_32"/>
</dbReference>
<gene>
    <name evidence="3" type="ORF">CT19425_P40009</name>
    <name evidence="2" type="ORF">CT19425_U530010</name>
</gene>
<protein>
    <recommendedName>
        <fullName evidence="1">Transposase IS801/IS1294 domain-containing protein</fullName>
    </recommendedName>
</protein>
<dbReference type="AlphaFoldDB" id="A0A375ITX6"/>
<dbReference type="Proteomes" id="UP000255505">
    <property type="component" value="Unassembled WGS sequence"/>
</dbReference>
<dbReference type="Pfam" id="PF04986">
    <property type="entry name" value="Y2_Tnp"/>
    <property type="match status" value="1"/>
</dbReference>
<dbReference type="Proteomes" id="UP000255505">
    <property type="component" value="Plasmid III"/>
</dbReference>
<sequence>MTFRWKVYRAKGHTRYKTMTLDAGEFMRCSLFHVLPRGFHPIRHYGLLANPVRRANLVRARELVDAAPAVTAPPDDTELAMPTPSCAGIVAHRCSSLRSFREVSVSADHHRSVIA</sequence>
<dbReference type="GO" id="GO:0006313">
    <property type="term" value="P:DNA transposition"/>
    <property type="evidence" value="ECO:0007669"/>
    <property type="project" value="InterPro"/>
</dbReference>
<evidence type="ECO:0000313" key="2">
    <source>
        <dbReference type="EMBL" id="SPK70442.1"/>
    </source>
</evidence>
<proteinExistence type="predicted"/>
<evidence type="ECO:0000313" key="4">
    <source>
        <dbReference type="Proteomes" id="UP000255505"/>
    </source>
</evidence>
<name>A0A375ITX6_9BURK</name>
<geneLocation type="plasmid" evidence="3">
    <name>III</name>
</geneLocation>
<evidence type="ECO:0000259" key="1">
    <source>
        <dbReference type="Pfam" id="PF04986"/>
    </source>
</evidence>
<dbReference type="EMBL" id="OOEF01000049">
    <property type="protein sequence ID" value="SPK70442.1"/>
    <property type="molecule type" value="Genomic_DNA"/>
</dbReference>
<evidence type="ECO:0000313" key="3">
    <source>
        <dbReference type="EMBL" id="SPK77540.1"/>
    </source>
</evidence>
<dbReference type="GO" id="GO:0004803">
    <property type="term" value="F:transposase activity"/>
    <property type="evidence" value="ECO:0007669"/>
    <property type="project" value="InterPro"/>
</dbReference>
<keyword evidence="3" id="KW-0614">Plasmid</keyword>
<reference evidence="3 4" key="1">
    <citation type="submission" date="2018-01" db="EMBL/GenBank/DDBJ databases">
        <authorList>
            <person name="Gaut B.S."/>
            <person name="Morton B.R."/>
            <person name="Clegg M.T."/>
            <person name="Duvall M.R."/>
        </authorList>
    </citation>
    <scope>NUCLEOTIDE SEQUENCE [LARGE SCALE GENOMIC DNA]</scope>
    <source>
        <strain evidence="3">Cupriavidus taiwanensis LMG 19425</strain>
        <plasmid evidence="4">Plasmid iii</plasmid>
    </source>
</reference>
<organism evidence="3 4">
    <name type="scientific">Cupriavidus taiwanensis</name>
    <dbReference type="NCBI Taxonomy" id="164546"/>
    <lineage>
        <taxon>Bacteria</taxon>
        <taxon>Pseudomonadati</taxon>
        <taxon>Pseudomonadota</taxon>
        <taxon>Betaproteobacteria</taxon>
        <taxon>Burkholderiales</taxon>
        <taxon>Burkholderiaceae</taxon>
        <taxon>Cupriavidus</taxon>
    </lineage>
</organism>
<dbReference type="EMBL" id="LT991978">
    <property type="protein sequence ID" value="SPK77540.1"/>
    <property type="molecule type" value="Genomic_DNA"/>
</dbReference>
<accession>A0A375ITX6</accession>
<feature type="domain" description="Transposase IS801/IS1294" evidence="1">
    <location>
        <begin position="1"/>
        <end position="51"/>
    </location>
</feature>
<dbReference type="GO" id="GO:0003677">
    <property type="term" value="F:DNA binding"/>
    <property type="evidence" value="ECO:0007669"/>
    <property type="project" value="InterPro"/>
</dbReference>